<dbReference type="Pfam" id="PF12833">
    <property type="entry name" value="HTH_18"/>
    <property type="match status" value="1"/>
</dbReference>
<dbReference type="CDD" id="cd06999">
    <property type="entry name" value="cupin_HpaA-like_N"/>
    <property type="match status" value="1"/>
</dbReference>
<keyword evidence="2" id="KW-0238">DNA-binding</keyword>
<keyword evidence="1" id="KW-0805">Transcription regulation</keyword>
<evidence type="ECO:0000256" key="4">
    <source>
        <dbReference type="ARBA" id="ARBA00023163"/>
    </source>
</evidence>
<dbReference type="InterPro" id="IPR011983">
    <property type="entry name" value="HpaA_TReg"/>
</dbReference>
<gene>
    <name evidence="6" type="ORF">GCM10007932_57100</name>
</gene>
<dbReference type="SUPFAM" id="SSF51215">
    <property type="entry name" value="Regulatory protein AraC"/>
    <property type="match status" value="1"/>
</dbReference>
<evidence type="ECO:0000259" key="5">
    <source>
        <dbReference type="PROSITE" id="PS01124"/>
    </source>
</evidence>
<dbReference type="GO" id="GO:0043565">
    <property type="term" value="F:sequence-specific DNA binding"/>
    <property type="evidence" value="ECO:0007669"/>
    <property type="project" value="InterPro"/>
</dbReference>
<dbReference type="InterPro" id="IPR014710">
    <property type="entry name" value="RmlC-like_jellyroll"/>
</dbReference>
<evidence type="ECO:0000313" key="6">
    <source>
        <dbReference type="EMBL" id="GLQ76347.1"/>
    </source>
</evidence>
<evidence type="ECO:0000256" key="1">
    <source>
        <dbReference type="ARBA" id="ARBA00023015"/>
    </source>
</evidence>
<dbReference type="InterPro" id="IPR009057">
    <property type="entry name" value="Homeodomain-like_sf"/>
</dbReference>
<dbReference type="EMBL" id="BSNX01000075">
    <property type="protein sequence ID" value="GLQ76347.1"/>
    <property type="molecule type" value="Genomic_DNA"/>
</dbReference>
<dbReference type="InterPro" id="IPR018060">
    <property type="entry name" value="HTH_AraC"/>
</dbReference>
<sequence>MSPTNTKSITQANLAQTNAVQDNAALANVAKDNGAQANVTQKNIATSRIPNIDIGQAYDRRYIDSEVHFEQIQNLADFFGHDMPVHYHDRFYQVHVVMSGNIRLQLDNRTYQCEGPVLFFTPPTVPHGFTISTETEGYVLTIRQQFVWQILSQTSALNDKGLFATKGVCIPLGTHKASLNRILTLLALLNDEYSNDRTEKAKALYSLVRLVLIEIIRMSDETNSASSVRDIDAQIFHQFHQLIEAQFVHHWTLSQYASELCVTESRLNSICQRVSEKSAKRLVNERVLQESKRLIGLTQKPITQIGYELGFHDPAYFARFFRRMSGVTASNYRESQQKPSAG</sequence>
<dbReference type="InterPro" id="IPR037923">
    <property type="entry name" value="HTH-like"/>
</dbReference>
<dbReference type="AlphaFoldDB" id="A0AAV5P1E7"/>
<reference evidence="7" key="1">
    <citation type="journal article" date="2019" name="Int. J. Syst. Evol. Microbiol.">
        <title>The Global Catalogue of Microorganisms (GCM) 10K type strain sequencing project: providing services to taxonomists for standard genome sequencing and annotation.</title>
        <authorList>
            <consortium name="The Broad Institute Genomics Platform"/>
            <consortium name="The Broad Institute Genome Sequencing Center for Infectious Disease"/>
            <person name="Wu L."/>
            <person name="Ma J."/>
        </authorList>
    </citation>
    <scope>NUCLEOTIDE SEQUENCE [LARGE SCALE GENOMIC DNA]</scope>
    <source>
        <strain evidence="7">NBRC 15640</strain>
    </source>
</reference>
<comment type="caution">
    <text evidence="6">The sequence shown here is derived from an EMBL/GenBank/DDBJ whole genome shotgun (WGS) entry which is preliminary data.</text>
</comment>
<dbReference type="SMART" id="SM00342">
    <property type="entry name" value="HTH_ARAC"/>
    <property type="match status" value="1"/>
</dbReference>
<evidence type="ECO:0000313" key="7">
    <source>
        <dbReference type="Proteomes" id="UP001156690"/>
    </source>
</evidence>
<keyword evidence="3" id="KW-0010">Activator</keyword>
<proteinExistence type="predicted"/>
<dbReference type="PANTHER" id="PTHR43280:SF19">
    <property type="entry name" value="4-HYDROXYPHENYLACETATE CATABOLISM PROTEIN"/>
    <property type="match status" value="1"/>
</dbReference>
<dbReference type="Gene3D" id="1.10.10.60">
    <property type="entry name" value="Homeodomain-like"/>
    <property type="match status" value="1"/>
</dbReference>
<dbReference type="GO" id="GO:0003700">
    <property type="term" value="F:DNA-binding transcription factor activity"/>
    <property type="evidence" value="ECO:0007669"/>
    <property type="project" value="InterPro"/>
</dbReference>
<dbReference type="Pfam" id="PF02311">
    <property type="entry name" value="AraC_binding"/>
    <property type="match status" value="1"/>
</dbReference>
<organism evidence="6 7">
    <name type="scientific">Vibrio penaeicida</name>
    <dbReference type="NCBI Taxonomy" id="104609"/>
    <lineage>
        <taxon>Bacteria</taxon>
        <taxon>Pseudomonadati</taxon>
        <taxon>Pseudomonadota</taxon>
        <taxon>Gammaproteobacteria</taxon>
        <taxon>Vibrionales</taxon>
        <taxon>Vibrionaceae</taxon>
        <taxon>Vibrio</taxon>
    </lineage>
</organism>
<dbReference type="InterPro" id="IPR003313">
    <property type="entry name" value="AraC-bd"/>
</dbReference>
<keyword evidence="7" id="KW-1185">Reference proteome</keyword>
<dbReference type="PANTHER" id="PTHR43280">
    <property type="entry name" value="ARAC-FAMILY TRANSCRIPTIONAL REGULATOR"/>
    <property type="match status" value="1"/>
</dbReference>
<dbReference type="NCBIfam" id="TIGR02297">
    <property type="entry name" value="HpaA"/>
    <property type="match status" value="1"/>
</dbReference>
<dbReference type="Proteomes" id="UP001156690">
    <property type="component" value="Unassembled WGS sequence"/>
</dbReference>
<protein>
    <submittedName>
        <fullName evidence="6">Transcriptional regulator</fullName>
    </submittedName>
</protein>
<dbReference type="PRINTS" id="PR00032">
    <property type="entry name" value="HTHARAC"/>
</dbReference>
<evidence type="ECO:0000256" key="3">
    <source>
        <dbReference type="ARBA" id="ARBA00023159"/>
    </source>
</evidence>
<name>A0AAV5P1E7_9VIBR</name>
<dbReference type="SUPFAM" id="SSF46689">
    <property type="entry name" value="Homeodomain-like"/>
    <property type="match status" value="1"/>
</dbReference>
<evidence type="ECO:0000256" key="2">
    <source>
        <dbReference type="ARBA" id="ARBA00023125"/>
    </source>
</evidence>
<feature type="domain" description="HTH araC/xylS-type" evidence="5">
    <location>
        <begin position="237"/>
        <end position="335"/>
    </location>
</feature>
<keyword evidence="4" id="KW-0804">Transcription</keyword>
<accession>A0AAV5P1E7</accession>
<dbReference type="RefSeq" id="WP_126607942.1">
    <property type="nucleotide sequence ID" value="NZ_AP025145.1"/>
</dbReference>
<dbReference type="InterPro" id="IPR020449">
    <property type="entry name" value="Tscrpt_reg_AraC-type_HTH"/>
</dbReference>
<dbReference type="Gene3D" id="2.60.120.10">
    <property type="entry name" value="Jelly Rolls"/>
    <property type="match status" value="1"/>
</dbReference>
<dbReference type="InterPro" id="IPR047264">
    <property type="entry name" value="Cupin_HpaA-like_N"/>
</dbReference>
<dbReference type="PROSITE" id="PS01124">
    <property type="entry name" value="HTH_ARAC_FAMILY_2"/>
    <property type="match status" value="1"/>
</dbReference>